<accession>A0ABV5WHU1</accession>
<gene>
    <name evidence="1" type="ORF">ACFFMS_17435</name>
</gene>
<sequence>MKRNGVEIPQSQEYFWTKEWQERIKASEEDLAKGDYKTFKTKEDALAHLDSLKDGER</sequence>
<dbReference type="RefSeq" id="WP_379950478.1">
    <property type="nucleotide sequence ID" value="NZ_JBHMAF010000108.1"/>
</dbReference>
<name>A0ABV5WHU1_9BACI</name>
<evidence type="ECO:0000313" key="2">
    <source>
        <dbReference type="Proteomes" id="UP001589609"/>
    </source>
</evidence>
<reference evidence="1 2" key="1">
    <citation type="submission" date="2024-09" db="EMBL/GenBank/DDBJ databases">
        <authorList>
            <person name="Sun Q."/>
            <person name="Mori K."/>
        </authorList>
    </citation>
    <scope>NUCLEOTIDE SEQUENCE [LARGE SCALE GENOMIC DNA]</scope>
    <source>
        <strain evidence="1 2">JCM 11201</strain>
    </source>
</reference>
<comment type="caution">
    <text evidence="1">The sequence shown here is derived from an EMBL/GenBank/DDBJ whole genome shotgun (WGS) entry which is preliminary data.</text>
</comment>
<proteinExistence type="predicted"/>
<evidence type="ECO:0000313" key="1">
    <source>
        <dbReference type="EMBL" id="MFB9760149.1"/>
    </source>
</evidence>
<organism evidence="1 2">
    <name type="scientific">Ectobacillus funiculus</name>
    <dbReference type="NCBI Taxonomy" id="137993"/>
    <lineage>
        <taxon>Bacteria</taxon>
        <taxon>Bacillati</taxon>
        <taxon>Bacillota</taxon>
        <taxon>Bacilli</taxon>
        <taxon>Bacillales</taxon>
        <taxon>Bacillaceae</taxon>
        <taxon>Ectobacillus</taxon>
    </lineage>
</organism>
<dbReference type="Proteomes" id="UP001589609">
    <property type="component" value="Unassembled WGS sequence"/>
</dbReference>
<protein>
    <submittedName>
        <fullName evidence="1">Uncharacterized protein</fullName>
    </submittedName>
</protein>
<keyword evidence="2" id="KW-1185">Reference proteome</keyword>
<dbReference type="EMBL" id="JBHMAF010000108">
    <property type="protein sequence ID" value="MFB9760149.1"/>
    <property type="molecule type" value="Genomic_DNA"/>
</dbReference>